<dbReference type="EMBL" id="NKCK01000122">
    <property type="protein sequence ID" value="RSL97788.1"/>
    <property type="molecule type" value="Genomic_DNA"/>
</dbReference>
<feature type="compositionally biased region" description="Polar residues" evidence="1">
    <location>
        <begin position="1"/>
        <end position="21"/>
    </location>
</feature>
<proteinExistence type="predicted"/>
<accession>A0A428T6Y1</accession>
<evidence type="ECO:0000313" key="3">
    <source>
        <dbReference type="Proteomes" id="UP000287144"/>
    </source>
</evidence>
<gene>
    <name evidence="2" type="ORF">CEP52_010708</name>
</gene>
<feature type="region of interest" description="Disordered" evidence="1">
    <location>
        <begin position="1"/>
        <end position="60"/>
    </location>
</feature>
<dbReference type="Proteomes" id="UP000287144">
    <property type="component" value="Unassembled WGS sequence"/>
</dbReference>
<name>A0A428T6Y1_9HYPO</name>
<reference evidence="2 3" key="1">
    <citation type="submission" date="2017-06" db="EMBL/GenBank/DDBJ databases">
        <title>Comparative genomic analysis of Ambrosia Fusariam Clade fungi.</title>
        <authorList>
            <person name="Stajich J.E."/>
            <person name="Carrillo J."/>
            <person name="Kijimoto T."/>
            <person name="Eskalen A."/>
            <person name="O'Donnell K."/>
            <person name="Kasson M."/>
        </authorList>
    </citation>
    <scope>NUCLEOTIDE SEQUENCE [LARGE SCALE GENOMIC DNA]</scope>
    <source>
        <strain evidence="2 3">NRRL62579</strain>
    </source>
</reference>
<sequence>MVNNRQDSSTGTDPNGSKASKNTTPDPPPNPPPNSPVDPTTTASSSNNRPGEQSQTNNQRQAMSGFKVLPAAATLHELCARRRDWEFHKKIGPVREYQLAKADAELLGHFHKEYEPKIKHDALLEKQYISACRNYRPRELDIGSIASPGRTITVFIPLTLPQPSKPPTLPEVMYQPDREIEAVQEPMPWHIGVPILIPGNSRIVVKQGTICFEMVQYDWEPAKDPPGEEQGVAEAS</sequence>
<evidence type="ECO:0000256" key="1">
    <source>
        <dbReference type="SAM" id="MobiDB-lite"/>
    </source>
</evidence>
<feature type="compositionally biased region" description="Polar residues" evidence="1">
    <location>
        <begin position="43"/>
        <end position="60"/>
    </location>
</feature>
<keyword evidence="3" id="KW-1185">Reference proteome</keyword>
<organism evidence="2 3">
    <name type="scientific">Fusarium oligoseptatum</name>
    <dbReference type="NCBI Taxonomy" id="2604345"/>
    <lineage>
        <taxon>Eukaryota</taxon>
        <taxon>Fungi</taxon>
        <taxon>Dikarya</taxon>
        <taxon>Ascomycota</taxon>
        <taxon>Pezizomycotina</taxon>
        <taxon>Sordariomycetes</taxon>
        <taxon>Hypocreomycetidae</taxon>
        <taxon>Hypocreales</taxon>
        <taxon>Nectriaceae</taxon>
        <taxon>Fusarium</taxon>
        <taxon>Fusarium solani species complex</taxon>
    </lineage>
</organism>
<protein>
    <submittedName>
        <fullName evidence="2">Uncharacterized protein</fullName>
    </submittedName>
</protein>
<comment type="caution">
    <text evidence="2">The sequence shown here is derived from an EMBL/GenBank/DDBJ whole genome shotgun (WGS) entry which is preliminary data.</text>
</comment>
<feature type="compositionally biased region" description="Pro residues" evidence="1">
    <location>
        <begin position="25"/>
        <end position="36"/>
    </location>
</feature>
<dbReference type="AlphaFoldDB" id="A0A428T6Y1"/>
<evidence type="ECO:0000313" key="2">
    <source>
        <dbReference type="EMBL" id="RSL97788.1"/>
    </source>
</evidence>